<dbReference type="InterPro" id="IPR043740">
    <property type="entry name" value="DUF5685"/>
</dbReference>
<protein>
    <submittedName>
        <fullName evidence="1">Uncharacterized protein</fullName>
    </submittedName>
</protein>
<organism evidence="1 2">
    <name type="scientific">Jutongia hominis</name>
    <dbReference type="NCBI Taxonomy" id="2763664"/>
    <lineage>
        <taxon>Bacteria</taxon>
        <taxon>Bacillati</taxon>
        <taxon>Bacillota</taxon>
        <taxon>Clostridia</taxon>
        <taxon>Lachnospirales</taxon>
        <taxon>Lachnospiraceae</taxon>
        <taxon>Jutongia</taxon>
    </lineage>
</organism>
<dbReference type="EMBL" id="JACRSW010000032">
    <property type="protein sequence ID" value="MBC8558006.1"/>
    <property type="molecule type" value="Genomic_DNA"/>
</dbReference>
<accession>A0ABR7MW36</accession>
<gene>
    <name evidence="1" type="ORF">H8700_09835</name>
</gene>
<dbReference type="Pfam" id="PF18937">
    <property type="entry name" value="DUF5685"/>
    <property type="match status" value="1"/>
</dbReference>
<evidence type="ECO:0000313" key="2">
    <source>
        <dbReference type="Proteomes" id="UP000637513"/>
    </source>
</evidence>
<reference evidence="1 2" key="1">
    <citation type="submission" date="2020-08" db="EMBL/GenBank/DDBJ databases">
        <title>Genome public.</title>
        <authorList>
            <person name="Liu C."/>
            <person name="Sun Q."/>
        </authorList>
    </citation>
    <scope>NUCLEOTIDE SEQUENCE [LARGE SCALE GENOMIC DNA]</scope>
    <source>
        <strain evidence="1 2">BX3</strain>
    </source>
</reference>
<evidence type="ECO:0000313" key="1">
    <source>
        <dbReference type="EMBL" id="MBC8558006.1"/>
    </source>
</evidence>
<comment type="caution">
    <text evidence="1">The sequence shown here is derived from an EMBL/GenBank/DDBJ whole genome shotgun (WGS) entry which is preliminary data.</text>
</comment>
<keyword evidence="2" id="KW-1185">Reference proteome</keyword>
<dbReference type="RefSeq" id="WP_249305466.1">
    <property type="nucleotide sequence ID" value="NZ_JACRSW010000032.1"/>
</dbReference>
<dbReference type="Proteomes" id="UP000637513">
    <property type="component" value="Unassembled WGS sequence"/>
</dbReference>
<proteinExistence type="predicted"/>
<name>A0ABR7MW36_9FIRM</name>
<sequence>MFGYVRIRKAEMKVKDYETYHGFYCGLCHILKQKYGFLGQMTLTYDMTFLVILLSSVYDSAIHEEKKHCIVHPAKKHRMITNEMSEYAAGLNMILTYYHFQDDSADEKSKKALAGMQCYKGKMKKASKRYQRQDQAVRRELTRLHQLEQADETDILKVADCFGRLMEELFVYRKGYMEEYLKTLGYHLGRFIYIMDAYDDLEKDQQKGCYNPLLAISRQEDFEQKTEQLLLHEMEEAAAAYQMLPCLEYKDILGNILYAGVWNRFDDIQTEKKKKQMNLQEEQ</sequence>